<reference evidence="1" key="1">
    <citation type="submission" date="2023-07" db="EMBL/GenBank/DDBJ databases">
        <title>Sorghum-associated microbial communities from plants grown in Nebraska, USA.</title>
        <authorList>
            <person name="Schachtman D."/>
        </authorList>
    </citation>
    <scope>NUCLEOTIDE SEQUENCE</scope>
    <source>
        <strain evidence="1">2697</strain>
    </source>
</reference>
<gene>
    <name evidence="1" type="ORF">J2X78_003270</name>
</gene>
<sequence length="98" mass="11091">MKSVKVTYTVKPSFVEQNKTNINVFINELKESGNADVRYSIYLGEDGRTFTHISLYSSEAAQEQFLDMESFKAFQQQRDESGLEAEPSIEVLNFVAGV</sequence>
<accession>A0ACC6L042</accession>
<evidence type="ECO:0000313" key="2">
    <source>
        <dbReference type="Proteomes" id="UP001246858"/>
    </source>
</evidence>
<proteinExistence type="predicted"/>
<organism evidence="1 2">
    <name type="scientific">Pedobacter africanus</name>
    <dbReference type="NCBI Taxonomy" id="151894"/>
    <lineage>
        <taxon>Bacteria</taxon>
        <taxon>Pseudomonadati</taxon>
        <taxon>Bacteroidota</taxon>
        <taxon>Sphingobacteriia</taxon>
        <taxon>Sphingobacteriales</taxon>
        <taxon>Sphingobacteriaceae</taxon>
        <taxon>Pedobacter</taxon>
    </lineage>
</organism>
<protein>
    <submittedName>
        <fullName evidence="1">Quinol monooxygenase YgiN</fullName>
    </submittedName>
</protein>
<keyword evidence="1" id="KW-0503">Monooxygenase</keyword>
<keyword evidence="2" id="KW-1185">Reference proteome</keyword>
<dbReference type="EMBL" id="JAVDTF010000003">
    <property type="protein sequence ID" value="MDR6784696.1"/>
    <property type="molecule type" value="Genomic_DNA"/>
</dbReference>
<name>A0ACC6L042_9SPHI</name>
<dbReference type="Proteomes" id="UP001246858">
    <property type="component" value="Unassembled WGS sequence"/>
</dbReference>
<comment type="caution">
    <text evidence="1">The sequence shown here is derived from an EMBL/GenBank/DDBJ whole genome shotgun (WGS) entry which is preliminary data.</text>
</comment>
<keyword evidence="1" id="KW-0560">Oxidoreductase</keyword>
<evidence type="ECO:0000313" key="1">
    <source>
        <dbReference type="EMBL" id="MDR6784696.1"/>
    </source>
</evidence>